<reference evidence="2" key="1">
    <citation type="journal article" date="2012" name="PLoS Genet.">
        <title>The genomes of the fungal plant pathogens Cladosporium fulvum and Dothistroma septosporum reveal adaptation to different hosts and lifestyles but also signatures of common ancestry.</title>
        <authorList>
            <person name="de Wit P.J.G.M."/>
            <person name="van der Burgt A."/>
            <person name="Oekmen B."/>
            <person name="Stergiopoulos I."/>
            <person name="Abd-Elsalam K.A."/>
            <person name="Aerts A.L."/>
            <person name="Bahkali A.H."/>
            <person name="Beenen H.G."/>
            <person name="Chettri P."/>
            <person name="Cox M.P."/>
            <person name="Datema E."/>
            <person name="de Vries R.P."/>
            <person name="Dhillon B."/>
            <person name="Ganley A.R."/>
            <person name="Griffiths S.A."/>
            <person name="Guo Y."/>
            <person name="Hamelin R.C."/>
            <person name="Henrissat B."/>
            <person name="Kabir M.S."/>
            <person name="Jashni M.K."/>
            <person name="Kema G."/>
            <person name="Klaubauf S."/>
            <person name="Lapidus A."/>
            <person name="Levasseur A."/>
            <person name="Lindquist E."/>
            <person name="Mehrabi R."/>
            <person name="Ohm R.A."/>
            <person name="Owen T.J."/>
            <person name="Salamov A."/>
            <person name="Schwelm A."/>
            <person name="Schijlen E."/>
            <person name="Sun H."/>
            <person name="van den Burg H.A."/>
            <person name="van Ham R.C.H.J."/>
            <person name="Zhang S."/>
            <person name="Goodwin S.B."/>
            <person name="Grigoriev I.V."/>
            <person name="Collemare J."/>
            <person name="Bradshaw R.E."/>
        </authorList>
    </citation>
    <scope>NUCLEOTIDE SEQUENCE [LARGE SCALE GENOMIC DNA]</scope>
    <source>
        <strain evidence="2">NZE10 / CBS 128990</strain>
    </source>
</reference>
<organism evidence="1 2">
    <name type="scientific">Dothistroma septosporum (strain NZE10 / CBS 128990)</name>
    <name type="common">Red band needle blight fungus</name>
    <name type="synonym">Mycosphaerella pini</name>
    <dbReference type="NCBI Taxonomy" id="675120"/>
    <lineage>
        <taxon>Eukaryota</taxon>
        <taxon>Fungi</taxon>
        <taxon>Dikarya</taxon>
        <taxon>Ascomycota</taxon>
        <taxon>Pezizomycotina</taxon>
        <taxon>Dothideomycetes</taxon>
        <taxon>Dothideomycetidae</taxon>
        <taxon>Mycosphaerellales</taxon>
        <taxon>Mycosphaerellaceae</taxon>
        <taxon>Dothistroma</taxon>
    </lineage>
</organism>
<dbReference type="HOGENOM" id="CLU_1740493_0_0_1"/>
<reference evidence="1 2" key="2">
    <citation type="journal article" date="2012" name="PLoS Pathog.">
        <title>Diverse lifestyles and strategies of plant pathogenesis encoded in the genomes of eighteen Dothideomycetes fungi.</title>
        <authorList>
            <person name="Ohm R.A."/>
            <person name="Feau N."/>
            <person name="Henrissat B."/>
            <person name="Schoch C.L."/>
            <person name="Horwitz B.A."/>
            <person name="Barry K.W."/>
            <person name="Condon B.J."/>
            <person name="Copeland A.C."/>
            <person name="Dhillon B."/>
            <person name="Glaser F."/>
            <person name="Hesse C.N."/>
            <person name="Kosti I."/>
            <person name="LaButti K."/>
            <person name="Lindquist E.A."/>
            <person name="Lucas S."/>
            <person name="Salamov A.A."/>
            <person name="Bradshaw R.E."/>
            <person name="Ciuffetti L."/>
            <person name="Hamelin R.C."/>
            <person name="Kema G.H.J."/>
            <person name="Lawrence C."/>
            <person name="Scott J.A."/>
            <person name="Spatafora J.W."/>
            <person name="Turgeon B.G."/>
            <person name="de Wit P.J.G.M."/>
            <person name="Zhong S."/>
            <person name="Goodwin S.B."/>
            <person name="Grigoriev I.V."/>
        </authorList>
    </citation>
    <scope>NUCLEOTIDE SEQUENCE [LARGE SCALE GENOMIC DNA]</scope>
    <source>
        <strain evidence="2">NZE10 / CBS 128990</strain>
    </source>
</reference>
<protein>
    <submittedName>
        <fullName evidence="1">Uncharacterized protein</fullName>
    </submittedName>
</protein>
<sequence>MALTILIECTSLRNYREHHHAGQQVSSEVSRKRQDLPLVEILQEYAVAVAIEPAASPMDEKHHQKTLQHLGQILLGEESRWWPFGYHVENVKRTMGHDLEVDDEVVARSLRMVLMVLDEMVKEAKRPVLQQSVAVNPRLGLSEQAVCDVL</sequence>
<gene>
    <name evidence="1" type="ORF">DOTSEDRAFT_26169</name>
</gene>
<proteinExistence type="predicted"/>
<dbReference type="AlphaFoldDB" id="N1PJL0"/>
<evidence type="ECO:0000313" key="1">
    <source>
        <dbReference type="EMBL" id="EME42592.1"/>
    </source>
</evidence>
<dbReference type="Proteomes" id="UP000016933">
    <property type="component" value="Unassembled WGS sequence"/>
</dbReference>
<name>N1PJL0_DOTSN</name>
<accession>N1PJL0</accession>
<evidence type="ECO:0000313" key="2">
    <source>
        <dbReference type="Proteomes" id="UP000016933"/>
    </source>
</evidence>
<dbReference type="EMBL" id="KB446541">
    <property type="protein sequence ID" value="EME42592.1"/>
    <property type="molecule type" value="Genomic_DNA"/>
</dbReference>
<keyword evidence="2" id="KW-1185">Reference proteome</keyword>